<gene>
    <name evidence="1" type="ORF">J40TS1_40070</name>
</gene>
<proteinExistence type="predicted"/>
<dbReference type="EMBL" id="BOSE01000008">
    <property type="protein sequence ID" value="GIP18365.1"/>
    <property type="molecule type" value="Genomic_DNA"/>
</dbReference>
<dbReference type="Proteomes" id="UP000683139">
    <property type="component" value="Unassembled WGS sequence"/>
</dbReference>
<evidence type="ECO:0000313" key="1">
    <source>
        <dbReference type="EMBL" id="GIP18365.1"/>
    </source>
</evidence>
<keyword evidence="2" id="KW-1185">Reference proteome</keyword>
<protein>
    <submittedName>
        <fullName evidence="1">Uncharacterized protein</fullName>
    </submittedName>
</protein>
<name>A0A920CZE0_9BACL</name>
<reference evidence="1" key="1">
    <citation type="submission" date="2021-03" db="EMBL/GenBank/DDBJ databases">
        <title>Antimicrobial resistance genes in bacteria isolated from Japanese honey, and their potential for conferring macrolide and lincosamide resistance in the American foulbrood pathogen Paenibacillus larvae.</title>
        <authorList>
            <person name="Okamoto M."/>
            <person name="Kumagai M."/>
            <person name="Kanamori H."/>
            <person name="Takamatsu D."/>
        </authorList>
    </citation>
    <scope>NUCLEOTIDE SEQUENCE</scope>
    <source>
        <strain evidence="1">J40TS1</strain>
    </source>
</reference>
<organism evidence="1 2">
    <name type="scientific">Paenibacillus montaniterrae</name>
    <dbReference type="NCBI Taxonomy" id="429341"/>
    <lineage>
        <taxon>Bacteria</taxon>
        <taxon>Bacillati</taxon>
        <taxon>Bacillota</taxon>
        <taxon>Bacilli</taxon>
        <taxon>Bacillales</taxon>
        <taxon>Paenibacillaceae</taxon>
        <taxon>Paenibacillus</taxon>
    </lineage>
</organism>
<evidence type="ECO:0000313" key="2">
    <source>
        <dbReference type="Proteomes" id="UP000683139"/>
    </source>
</evidence>
<comment type="caution">
    <text evidence="1">The sequence shown here is derived from an EMBL/GenBank/DDBJ whole genome shotgun (WGS) entry which is preliminary data.</text>
</comment>
<accession>A0A920CZE0</accession>
<dbReference type="RefSeq" id="WP_213518687.1">
    <property type="nucleotide sequence ID" value="NZ_BOSE01000008.1"/>
</dbReference>
<dbReference type="AlphaFoldDB" id="A0A920CZE0"/>
<sequence>MSTSRSLEHMQLAAQLADLKQEHYQTLLTLNGLLAILTNKGIINDGELTRMMQRIDHTLEQLIADLAHPKALVDQQK</sequence>